<dbReference type="STRING" id="326424.FRAAL3001"/>
<dbReference type="EMBL" id="CT573213">
    <property type="protein sequence ID" value="CAJ61645.1"/>
    <property type="molecule type" value="Genomic_DNA"/>
</dbReference>
<feature type="compositionally biased region" description="Basic and acidic residues" evidence="3">
    <location>
        <begin position="240"/>
        <end position="250"/>
    </location>
</feature>
<dbReference type="PANTHER" id="PTHR10314">
    <property type="entry name" value="CYSTATHIONINE BETA-SYNTHASE"/>
    <property type="match status" value="1"/>
</dbReference>
<dbReference type="Proteomes" id="UP000000657">
    <property type="component" value="Chromosome"/>
</dbReference>
<dbReference type="InterPro" id="IPR050214">
    <property type="entry name" value="Cys_Synth/Cystath_Beta-Synth"/>
</dbReference>
<feature type="compositionally biased region" description="Basic residues" evidence="3">
    <location>
        <begin position="331"/>
        <end position="342"/>
    </location>
</feature>
<accession>Q0RLF9</accession>
<evidence type="ECO:0000256" key="3">
    <source>
        <dbReference type="SAM" id="MobiDB-lite"/>
    </source>
</evidence>
<feature type="compositionally biased region" description="Basic residues" evidence="3">
    <location>
        <begin position="354"/>
        <end position="378"/>
    </location>
</feature>
<dbReference type="Pfam" id="PF00291">
    <property type="entry name" value="PALP"/>
    <property type="match status" value="1"/>
</dbReference>
<dbReference type="SUPFAM" id="SSF53686">
    <property type="entry name" value="Tryptophan synthase beta subunit-like PLP-dependent enzymes"/>
    <property type="match status" value="1"/>
</dbReference>
<feature type="compositionally biased region" description="Low complexity" evidence="3">
    <location>
        <begin position="251"/>
        <end position="262"/>
    </location>
</feature>
<dbReference type="AlphaFoldDB" id="Q0RLF9"/>
<dbReference type="HOGENOM" id="CLU_634221_0_0_11"/>
<evidence type="ECO:0000313" key="5">
    <source>
        <dbReference type="EMBL" id="CAJ61645.1"/>
    </source>
</evidence>
<feature type="compositionally biased region" description="Low complexity" evidence="3">
    <location>
        <begin position="293"/>
        <end position="302"/>
    </location>
</feature>
<protein>
    <recommendedName>
        <fullName evidence="4">Tryptophan synthase beta chain-like PALP domain-containing protein</fullName>
    </recommendedName>
</protein>
<dbReference type="GO" id="GO:1901605">
    <property type="term" value="P:alpha-amino acid metabolic process"/>
    <property type="evidence" value="ECO:0007669"/>
    <property type="project" value="UniProtKB-ARBA"/>
</dbReference>
<dbReference type="InterPro" id="IPR036052">
    <property type="entry name" value="TrpB-like_PALP_sf"/>
</dbReference>
<feature type="region of interest" description="Disordered" evidence="3">
    <location>
        <begin position="167"/>
        <end position="432"/>
    </location>
</feature>
<dbReference type="InterPro" id="IPR001926">
    <property type="entry name" value="TrpB-like_PALP"/>
</dbReference>
<feature type="domain" description="Tryptophan synthase beta chain-like PALP" evidence="4">
    <location>
        <begin position="8"/>
        <end position="92"/>
    </location>
</feature>
<feature type="compositionally biased region" description="Low complexity" evidence="3">
    <location>
        <begin position="419"/>
        <end position="432"/>
    </location>
</feature>
<organism evidence="5 6">
    <name type="scientific">Frankia alni (strain DSM 45986 / CECT 9034 / ACN14a)</name>
    <dbReference type="NCBI Taxonomy" id="326424"/>
    <lineage>
        <taxon>Bacteria</taxon>
        <taxon>Bacillati</taxon>
        <taxon>Actinomycetota</taxon>
        <taxon>Actinomycetes</taxon>
        <taxon>Frankiales</taxon>
        <taxon>Frankiaceae</taxon>
        <taxon>Frankia</taxon>
    </lineage>
</organism>
<reference evidence="5 6" key="1">
    <citation type="journal article" date="2007" name="Genome Res.">
        <title>Genome characteristics of facultatively symbiotic Frankia sp. strains reflect host range and host plant biogeography.</title>
        <authorList>
            <person name="Normand P."/>
            <person name="Lapierre P."/>
            <person name="Tisa L.S."/>
            <person name="Gogarten J.P."/>
            <person name="Alloisio N."/>
            <person name="Bagnarol E."/>
            <person name="Bassi C.A."/>
            <person name="Berry A.M."/>
            <person name="Bickhart D.M."/>
            <person name="Choisne N."/>
            <person name="Couloux A."/>
            <person name="Cournoyer B."/>
            <person name="Cruveiller S."/>
            <person name="Daubin V."/>
            <person name="Demange N."/>
            <person name="Francino M.P."/>
            <person name="Goltsman E."/>
            <person name="Huang Y."/>
            <person name="Kopp O.R."/>
            <person name="Labarre L."/>
            <person name="Lapidus A."/>
            <person name="Lavire C."/>
            <person name="Marechal J."/>
            <person name="Martinez M."/>
            <person name="Mastronunzio J.E."/>
            <person name="Mullin B.C."/>
            <person name="Niemann J."/>
            <person name="Pujic P."/>
            <person name="Rawnsley T."/>
            <person name="Rouy Z."/>
            <person name="Schenowitz C."/>
            <person name="Sellstedt A."/>
            <person name="Tavares F."/>
            <person name="Tomkins J.P."/>
            <person name="Vallenet D."/>
            <person name="Valverde C."/>
            <person name="Wall L.G."/>
            <person name="Wang Y."/>
            <person name="Medigue C."/>
            <person name="Benson D.R."/>
        </authorList>
    </citation>
    <scope>NUCLEOTIDE SEQUENCE [LARGE SCALE GENOMIC DNA]</scope>
    <source>
        <strain evidence="6">DSM 45986 / CECT 9034 / ACN14a</strain>
    </source>
</reference>
<feature type="compositionally biased region" description="Basic and acidic residues" evidence="3">
    <location>
        <begin position="222"/>
        <end position="232"/>
    </location>
</feature>
<dbReference type="eggNOG" id="COG0031">
    <property type="taxonomic scope" value="Bacteria"/>
</dbReference>
<sequence length="432" mass="45388">MTVHESVLDAIGETPLFRLTRLGRGIATPLYAKAEFLNIGGSVKDRAALSMVLQAERDGLLRPGGTIVEATSGNIGIGLAIIGRQRGYRVIVGTRFRAHGWRTSTTTRRTPRPTWRRHGLSATEILGRVEPAALGAAITAGRIPADSPVLDHLVDPLPAVGGGQTISEAASRSARATPPPSSCGTAARSPSSPATSWTRPSARATATTRPGSPGSPAFPGPPREDPHDDHRAVRGSGGDASRHQRDRDAAARAPVGAQVHAPAGHRRRAGSAGRGRPVRVDVVEPAGVERGCRAGSAAQGPARGAGGQPAVHRPGTAVSDLGRRPEPGASARRRRGNRRGAGGHRLSGIDDPRLRRRRPRGPERRRRGRVARPGHGVRRGGPQPSRADRGRAWPATARGGGVRARGRHPRPDRARRHQAAAAAGRRPAPRAV</sequence>
<evidence type="ECO:0000313" key="6">
    <source>
        <dbReference type="Proteomes" id="UP000000657"/>
    </source>
</evidence>
<comment type="cofactor">
    <cofactor evidence="1">
        <name>pyridoxal 5'-phosphate</name>
        <dbReference type="ChEBI" id="CHEBI:597326"/>
    </cofactor>
</comment>
<evidence type="ECO:0000259" key="4">
    <source>
        <dbReference type="Pfam" id="PF00291"/>
    </source>
</evidence>
<dbReference type="Gene3D" id="3.40.50.1100">
    <property type="match status" value="2"/>
</dbReference>
<dbReference type="KEGG" id="fal:FRAAL3001"/>
<feature type="compositionally biased region" description="Basic residues" evidence="3">
    <location>
        <begin position="404"/>
        <end position="418"/>
    </location>
</feature>
<proteinExistence type="predicted"/>
<evidence type="ECO:0000256" key="2">
    <source>
        <dbReference type="ARBA" id="ARBA00022898"/>
    </source>
</evidence>
<keyword evidence="2" id="KW-0663">Pyridoxal phosphate</keyword>
<feature type="compositionally biased region" description="Low complexity" evidence="3">
    <location>
        <begin position="185"/>
        <end position="215"/>
    </location>
</feature>
<keyword evidence="6" id="KW-1185">Reference proteome</keyword>
<evidence type="ECO:0000256" key="1">
    <source>
        <dbReference type="ARBA" id="ARBA00001933"/>
    </source>
</evidence>
<name>Q0RLF9_FRAAA</name>
<gene>
    <name evidence="5" type="ordered locus">FRAAL3001</name>
</gene>